<dbReference type="SUPFAM" id="SSF57667">
    <property type="entry name" value="beta-beta-alpha zinc fingers"/>
    <property type="match status" value="2"/>
</dbReference>
<evidence type="ECO:0000313" key="7">
    <source>
        <dbReference type="Proteomes" id="UP000095280"/>
    </source>
</evidence>
<evidence type="ECO:0000256" key="3">
    <source>
        <dbReference type="ARBA" id="ARBA00022771"/>
    </source>
</evidence>
<evidence type="ECO:0000256" key="1">
    <source>
        <dbReference type="ARBA" id="ARBA00022723"/>
    </source>
</evidence>
<dbReference type="InterPro" id="IPR036236">
    <property type="entry name" value="Znf_C2H2_sf"/>
</dbReference>
<keyword evidence="7" id="KW-1185">Reference proteome</keyword>
<reference evidence="8" key="1">
    <citation type="submission" date="2016-11" db="UniProtKB">
        <authorList>
            <consortium name="WormBaseParasite"/>
        </authorList>
    </citation>
    <scope>IDENTIFICATION</scope>
</reference>
<proteinExistence type="predicted"/>
<feature type="domain" description="C2H2-type" evidence="6">
    <location>
        <begin position="554"/>
        <end position="581"/>
    </location>
</feature>
<name>A0A1I8H4X2_9PLAT</name>
<organism evidence="7 8">
    <name type="scientific">Macrostomum lignano</name>
    <dbReference type="NCBI Taxonomy" id="282301"/>
    <lineage>
        <taxon>Eukaryota</taxon>
        <taxon>Metazoa</taxon>
        <taxon>Spiralia</taxon>
        <taxon>Lophotrochozoa</taxon>
        <taxon>Platyhelminthes</taxon>
        <taxon>Rhabditophora</taxon>
        <taxon>Macrostomorpha</taxon>
        <taxon>Macrostomida</taxon>
        <taxon>Macrostomidae</taxon>
        <taxon>Macrostomum</taxon>
    </lineage>
</organism>
<keyword evidence="1" id="KW-0479">Metal-binding</keyword>
<dbReference type="Pfam" id="PF13894">
    <property type="entry name" value="zf-C2H2_4"/>
    <property type="match status" value="1"/>
</dbReference>
<accession>A0A1I8H4X2</accession>
<dbReference type="PANTHER" id="PTHR24379:SF121">
    <property type="entry name" value="C2H2-TYPE DOMAIN-CONTAINING PROTEIN"/>
    <property type="match status" value="1"/>
</dbReference>
<keyword evidence="3 5" id="KW-0863">Zinc-finger</keyword>
<dbReference type="Pfam" id="PF00096">
    <property type="entry name" value="zf-C2H2"/>
    <property type="match status" value="1"/>
</dbReference>
<dbReference type="PROSITE" id="PS50157">
    <property type="entry name" value="ZINC_FINGER_C2H2_2"/>
    <property type="match status" value="5"/>
</dbReference>
<feature type="domain" description="C2H2-type" evidence="6">
    <location>
        <begin position="583"/>
        <end position="610"/>
    </location>
</feature>
<dbReference type="AlphaFoldDB" id="A0A1I8H4X2"/>
<dbReference type="GO" id="GO:0008270">
    <property type="term" value="F:zinc ion binding"/>
    <property type="evidence" value="ECO:0007669"/>
    <property type="project" value="UniProtKB-KW"/>
</dbReference>
<keyword evidence="2" id="KW-0677">Repeat</keyword>
<dbReference type="Proteomes" id="UP000095280">
    <property type="component" value="Unplaced"/>
</dbReference>
<dbReference type="InterPro" id="IPR013087">
    <property type="entry name" value="Znf_C2H2_type"/>
</dbReference>
<sequence>SSDRRALQRAFDDVEDDVLTSAINCSPVSANGCCFLVRNARNNLTRRQLESTIRCADCVSFVWIESDSAVSVPAVPIGAAACEGCIGCIRDEPVVTDVLVAEADSPNAVFELVAGPVCRWSLGPFDRNIMPADLESLARSLISPDLLGEVLALPCCTKGVIGWKLTMTMPTGLRRRPLVPEFGAVDSAIKRAAESPDWRRLTGNLPVLSRPRLFAVLPGQRVRCLSMADADWVPLSDAEAAAMDCRYLFVGEISSRLPLGQLQRCHVHRLLPIPFDCLLAEFSRPADCRQALGAIRGLHSGRCCCVHLPDSLQLSACGISLPGHAFLPWLEPHCQLPTWPEVPLLKIPDGLAGRLAFAMRSNNRVGQWRSVVANDRCQFLQVSGLANPPVPLRVLLAYLACCFPAARSVHLPVDSASLTGRSDSAVLRFDRSADCSDAASRTPPTGLSLRRVRLPQAFQLGDRPQLQLPEHSLLTWLELCQPEFRQAALEVQPPDPPVDERPFLCDCHDTVFESCPSHQNQRICGQALPAAEEVLGSSLGEAADEIDDINKYLHRCPLCSAKFVNKYSMSRHVRTHHIDDDQFNCGLCGKAFDNHSAFVRHLPSHASARHYSCDKCNKSYLTSSDLAKHRLEKHSRLLSLRQGRPVSASVSASVGSSRPFACQHCPYQSTTLGNLRAHELCRHSGGQLLFTCQQCGKAFSSQCGLLKHRDTHSTDARHACRLCGRRYRHRPTLSRHLRLAHSAAPVLDESMLDLHDLNLNIGTEAAQRIAGEILSCIQDESSLPPGGSSGSGIGHGGGCR</sequence>
<dbReference type="WBParaSite" id="maker-uti_cns_0004518-snap-gene-0.6-mRNA-1">
    <property type="protein sequence ID" value="maker-uti_cns_0004518-snap-gene-0.6-mRNA-1"/>
    <property type="gene ID" value="maker-uti_cns_0004518-snap-gene-0.6"/>
</dbReference>
<dbReference type="FunFam" id="3.30.160.60:FF:000446">
    <property type="entry name" value="Zinc finger protein"/>
    <property type="match status" value="1"/>
</dbReference>
<feature type="domain" description="C2H2-type" evidence="6">
    <location>
        <begin position="718"/>
        <end position="746"/>
    </location>
</feature>
<evidence type="ECO:0000256" key="5">
    <source>
        <dbReference type="PROSITE-ProRule" id="PRU00042"/>
    </source>
</evidence>
<keyword evidence="4" id="KW-0862">Zinc</keyword>
<dbReference type="Gene3D" id="3.30.160.60">
    <property type="entry name" value="Classic Zinc Finger"/>
    <property type="match status" value="3"/>
</dbReference>
<feature type="domain" description="C2H2-type" evidence="6">
    <location>
        <begin position="611"/>
        <end position="635"/>
    </location>
</feature>
<dbReference type="SMART" id="SM00355">
    <property type="entry name" value="ZnF_C2H2"/>
    <property type="match status" value="6"/>
</dbReference>
<dbReference type="PROSITE" id="PS00028">
    <property type="entry name" value="ZINC_FINGER_C2H2_1"/>
    <property type="match status" value="5"/>
</dbReference>
<evidence type="ECO:0000259" key="6">
    <source>
        <dbReference type="PROSITE" id="PS50157"/>
    </source>
</evidence>
<evidence type="ECO:0000256" key="4">
    <source>
        <dbReference type="ARBA" id="ARBA00022833"/>
    </source>
</evidence>
<feature type="domain" description="C2H2-type" evidence="6">
    <location>
        <begin position="690"/>
        <end position="717"/>
    </location>
</feature>
<evidence type="ECO:0000256" key="2">
    <source>
        <dbReference type="ARBA" id="ARBA00022737"/>
    </source>
</evidence>
<protein>
    <submittedName>
        <fullName evidence="8">HIRAN domain-containing protein</fullName>
    </submittedName>
</protein>
<evidence type="ECO:0000313" key="8">
    <source>
        <dbReference type="WBParaSite" id="maker-uti_cns_0004518-snap-gene-0.6-mRNA-1"/>
    </source>
</evidence>
<dbReference type="PANTHER" id="PTHR24379">
    <property type="entry name" value="KRAB AND ZINC FINGER DOMAIN-CONTAINING"/>
    <property type="match status" value="1"/>
</dbReference>